<dbReference type="AlphaFoldDB" id="A0A4R5DRN7"/>
<dbReference type="InterPro" id="IPR045378">
    <property type="entry name" value="LNT_N"/>
</dbReference>
<feature type="transmembrane region" description="Helical" evidence="9">
    <location>
        <begin position="77"/>
        <end position="97"/>
    </location>
</feature>
<dbReference type="Pfam" id="PF20154">
    <property type="entry name" value="LNT_N"/>
    <property type="match status" value="1"/>
</dbReference>
<evidence type="ECO:0000256" key="5">
    <source>
        <dbReference type="ARBA" id="ARBA00022692"/>
    </source>
</evidence>
<keyword evidence="4" id="KW-0808">Transferase</keyword>
<comment type="similarity">
    <text evidence="2">Belongs to the CN hydrolase family. Apolipoprotein N-acyltransferase subfamily.</text>
</comment>
<keyword evidence="5 9" id="KW-0812">Transmembrane</keyword>
<dbReference type="GO" id="GO:0005886">
    <property type="term" value="C:plasma membrane"/>
    <property type="evidence" value="ECO:0007669"/>
    <property type="project" value="UniProtKB-SubCell"/>
</dbReference>
<feature type="transmembrane region" description="Helical" evidence="9">
    <location>
        <begin position="118"/>
        <end position="138"/>
    </location>
</feature>
<dbReference type="PANTHER" id="PTHR38686:SF1">
    <property type="entry name" value="APOLIPOPROTEIN N-ACYLTRANSFERASE"/>
    <property type="match status" value="1"/>
</dbReference>
<dbReference type="GO" id="GO:0042158">
    <property type="term" value="P:lipoprotein biosynthetic process"/>
    <property type="evidence" value="ECO:0007669"/>
    <property type="project" value="InterPro"/>
</dbReference>
<evidence type="ECO:0000313" key="12">
    <source>
        <dbReference type="Proteomes" id="UP000294850"/>
    </source>
</evidence>
<name>A0A4R5DRN7_9BACT</name>
<dbReference type="Gene3D" id="3.60.110.10">
    <property type="entry name" value="Carbon-nitrogen hydrolase"/>
    <property type="match status" value="1"/>
</dbReference>
<evidence type="ECO:0000256" key="8">
    <source>
        <dbReference type="ARBA" id="ARBA00023315"/>
    </source>
</evidence>
<dbReference type="SUPFAM" id="SSF56317">
    <property type="entry name" value="Carbon-nitrogen hydrolase"/>
    <property type="match status" value="1"/>
</dbReference>
<evidence type="ECO:0000256" key="3">
    <source>
        <dbReference type="ARBA" id="ARBA00022475"/>
    </source>
</evidence>
<dbReference type="Proteomes" id="UP000294850">
    <property type="component" value="Unassembled WGS sequence"/>
</dbReference>
<feature type="domain" description="CN hydrolase" evidence="10">
    <location>
        <begin position="227"/>
        <end position="454"/>
    </location>
</feature>
<evidence type="ECO:0000313" key="11">
    <source>
        <dbReference type="EMBL" id="TDE17106.1"/>
    </source>
</evidence>
<dbReference type="InterPro" id="IPR003010">
    <property type="entry name" value="C-N_Hydrolase"/>
</dbReference>
<gene>
    <name evidence="11" type="ORF">E0F88_04175</name>
</gene>
<keyword evidence="6 9" id="KW-1133">Transmembrane helix</keyword>
<feature type="transmembrane region" description="Helical" evidence="9">
    <location>
        <begin position="158"/>
        <end position="187"/>
    </location>
</feature>
<evidence type="ECO:0000256" key="9">
    <source>
        <dbReference type="SAM" id="Phobius"/>
    </source>
</evidence>
<dbReference type="EMBL" id="SMFL01000002">
    <property type="protein sequence ID" value="TDE17106.1"/>
    <property type="molecule type" value="Genomic_DNA"/>
</dbReference>
<proteinExistence type="inferred from homology"/>
<evidence type="ECO:0000256" key="6">
    <source>
        <dbReference type="ARBA" id="ARBA00022989"/>
    </source>
</evidence>
<evidence type="ECO:0000256" key="1">
    <source>
        <dbReference type="ARBA" id="ARBA00004651"/>
    </source>
</evidence>
<dbReference type="PROSITE" id="PS50263">
    <property type="entry name" value="CN_HYDROLASE"/>
    <property type="match status" value="1"/>
</dbReference>
<evidence type="ECO:0000256" key="2">
    <source>
        <dbReference type="ARBA" id="ARBA00010065"/>
    </source>
</evidence>
<dbReference type="PANTHER" id="PTHR38686">
    <property type="entry name" value="APOLIPOPROTEIN N-ACYLTRANSFERASE"/>
    <property type="match status" value="1"/>
</dbReference>
<dbReference type="Pfam" id="PF00795">
    <property type="entry name" value="CN_hydrolase"/>
    <property type="match status" value="1"/>
</dbReference>
<sequence length="489" mass="54587">MKIQPPNNAVKPMHYFLAAGASLLSGLCWYLGNGLSGEYWYLVWFAPVFSLITTYYFSPKVSFWLAFGSYFLGRLSWFAYLHTVVSFLPAIAITLALPYVYARIVVKSGNVVLTNNSWLTVFAYPVLWTAFEYLLFLLSPDGSATSLAYSQAGVLPLIQVASLTGISGITFLISLAPSLIAVCWFTFERKRKWFTALTVLAAVLFAFSFVFGSYRINHRSVSEERSIKTGLVAMQRRLHYNSEQKTISQIKSVTETYAREISKLAGIGAKVVLLPETVIQLTKQNEQSVISVFSKTAKENRIYIIAGFTNYLQAQARNSALIFDSNGNIANRYDKVHLVAGHERQFAPGSKPGTFQIGSLNAGIAICKDLDFPRYIREYGKEKIDLLFVPAYDFVVDDWMHSRMAILRGVENGFAIIRTARDGRLTISNYLGEALFERDNSSGEKTNLLGTVSSFHKETLFSIAGDWLGAVSLIIVLIYAFRNSKSVGK</sequence>
<comment type="subcellular location">
    <subcellularLocation>
        <location evidence="1">Cell membrane</location>
        <topology evidence="1">Multi-pass membrane protein</topology>
    </subcellularLocation>
</comment>
<dbReference type="GO" id="GO:0016410">
    <property type="term" value="F:N-acyltransferase activity"/>
    <property type="evidence" value="ECO:0007669"/>
    <property type="project" value="InterPro"/>
</dbReference>
<feature type="transmembrane region" description="Helical" evidence="9">
    <location>
        <begin position="39"/>
        <end position="57"/>
    </location>
</feature>
<evidence type="ECO:0000259" key="10">
    <source>
        <dbReference type="PROSITE" id="PS50263"/>
    </source>
</evidence>
<evidence type="ECO:0000256" key="7">
    <source>
        <dbReference type="ARBA" id="ARBA00023136"/>
    </source>
</evidence>
<accession>A0A4R5DRN7</accession>
<dbReference type="OrthoDB" id="9811121at2"/>
<comment type="caution">
    <text evidence="11">The sequence shown here is derived from an EMBL/GenBank/DDBJ whole genome shotgun (WGS) entry which is preliminary data.</text>
</comment>
<protein>
    <recommendedName>
        <fullName evidence="10">CN hydrolase domain-containing protein</fullName>
    </recommendedName>
</protein>
<feature type="transmembrane region" description="Helical" evidence="9">
    <location>
        <begin position="460"/>
        <end position="481"/>
    </location>
</feature>
<keyword evidence="3" id="KW-1003">Cell membrane</keyword>
<keyword evidence="7 9" id="KW-0472">Membrane</keyword>
<dbReference type="InterPro" id="IPR004563">
    <property type="entry name" value="Apolipo_AcylTrfase"/>
</dbReference>
<reference evidence="11 12" key="1">
    <citation type="submission" date="2019-03" db="EMBL/GenBank/DDBJ databases">
        <title>Dyadobacter AR-3-6 sp. nov., isolated from arctic soil.</title>
        <authorList>
            <person name="Chaudhary D.K."/>
        </authorList>
    </citation>
    <scope>NUCLEOTIDE SEQUENCE [LARGE SCALE GENOMIC DNA]</scope>
    <source>
        <strain evidence="11 12">AR-3-6</strain>
    </source>
</reference>
<evidence type="ECO:0000256" key="4">
    <source>
        <dbReference type="ARBA" id="ARBA00022679"/>
    </source>
</evidence>
<feature type="transmembrane region" description="Helical" evidence="9">
    <location>
        <begin position="194"/>
        <end position="214"/>
    </location>
</feature>
<feature type="transmembrane region" description="Helical" evidence="9">
    <location>
        <begin position="12"/>
        <end position="32"/>
    </location>
</feature>
<dbReference type="InterPro" id="IPR036526">
    <property type="entry name" value="C-N_Hydrolase_sf"/>
</dbReference>
<keyword evidence="12" id="KW-1185">Reference proteome</keyword>
<keyword evidence="8" id="KW-0012">Acyltransferase</keyword>
<organism evidence="11 12">
    <name type="scientific">Dyadobacter psychrotolerans</name>
    <dbReference type="NCBI Taxonomy" id="2541721"/>
    <lineage>
        <taxon>Bacteria</taxon>
        <taxon>Pseudomonadati</taxon>
        <taxon>Bacteroidota</taxon>
        <taxon>Cytophagia</taxon>
        <taxon>Cytophagales</taxon>
        <taxon>Spirosomataceae</taxon>
        <taxon>Dyadobacter</taxon>
    </lineage>
</organism>